<accession>A0A6G4VKG4</accession>
<evidence type="ECO:0000313" key="3">
    <source>
        <dbReference type="Proteomes" id="UP000472335"/>
    </source>
</evidence>
<keyword evidence="1" id="KW-0812">Transmembrane</keyword>
<dbReference type="RefSeq" id="WP_165268864.1">
    <property type="nucleotide sequence ID" value="NZ_JAAKZY010000261.1"/>
</dbReference>
<dbReference type="InterPro" id="IPR021315">
    <property type="entry name" value="Gap/Sap"/>
</dbReference>
<sequence length="210" mass="22008">MDGLKILPLAITMMVGPQIMSAIIFVTAPKAVRVSLGFLAGVVIATTVGVAVMVGIAAALGTAVDFGDSSDGGSAGRIIQYVLVALLAIAALKNWIKRESTEPPKWLGTLMGADPGKAFKVGLLVILLMPSDIMIMLTVGVHLEQGGDSFAAALPFIALTLLVAALPLLVRLLFAGHAEAVMPKVRDWMNTHSWLVNIIACVIFIVLILV</sequence>
<evidence type="ECO:0000313" key="2">
    <source>
        <dbReference type="EMBL" id="NGO14461.1"/>
    </source>
</evidence>
<feature type="transmembrane region" description="Helical" evidence="1">
    <location>
        <begin position="78"/>
        <end position="96"/>
    </location>
</feature>
<feature type="transmembrane region" description="Helical" evidence="1">
    <location>
        <begin position="38"/>
        <end position="58"/>
    </location>
</feature>
<evidence type="ECO:0000256" key="1">
    <source>
        <dbReference type="SAM" id="Phobius"/>
    </source>
</evidence>
<comment type="caution">
    <text evidence="2">The sequence shown here is derived from an EMBL/GenBank/DDBJ whole genome shotgun (WGS) entry which is preliminary data.</text>
</comment>
<dbReference type="Proteomes" id="UP000472335">
    <property type="component" value="Unassembled WGS sequence"/>
</dbReference>
<dbReference type="AlphaFoldDB" id="A0A6G4VKG4"/>
<gene>
    <name evidence="2" type="ORF">G5C60_44455</name>
</gene>
<organism evidence="2 3">
    <name type="scientific">Streptomyces scabichelini</name>
    <dbReference type="NCBI Taxonomy" id="2711217"/>
    <lineage>
        <taxon>Bacteria</taxon>
        <taxon>Bacillati</taxon>
        <taxon>Actinomycetota</taxon>
        <taxon>Actinomycetes</taxon>
        <taxon>Kitasatosporales</taxon>
        <taxon>Streptomycetaceae</taxon>
        <taxon>Streptomyces</taxon>
    </lineage>
</organism>
<dbReference type="EMBL" id="JAAKZY010000261">
    <property type="protein sequence ID" value="NGO14461.1"/>
    <property type="molecule type" value="Genomic_DNA"/>
</dbReference>
<feature type="transmembrane region" description="Helical" evidence="1">
    <location>
        <begin position="191"/>
        <end position="209"/>
    </location>
</feature>
<feature type="transmembrane region" description="Helical" evidence="1">
    <location>
        <begin position="149"/>
        <end position="170"/>
    </location>
</feature>
<dbReference type="Pfam" id="PF11139">
    <property type="entry name" value="SfLAP"/>
    <property type="match status" value="1"/>
</dbReference>
<name>A0A6G4VKG4_9ACTN</name>
<keyword evidence="1" id="KW-1133">Transmembrane helix</keyword>
<protein>
    <submittedName>
        <fullName evidence="2">GAP family protein</fullName>
    </submittedName>
</protein>
<feature type="transmembrane region" description="Helical" evidence="1">
    <location>
        <begin position="121"/>
        <end position="143"/>
    </location>
</feature>
<keyword evidence="3" id="KW-1185">Reference proteome</keyword>
<keyword evidence="1" id="KW-0472">Membrane</keyword>
<feature type="transmembrane region" description="Helical" evidence="1">
    <location>
        <begin position="6"/>
        <end position="26"/>
    </location>
</feature>
<proteinExistence type="predicted"/>
<reference evidence="2 3" key="1">
    <citation type="submission" date="2020-02" db="EMBL/GenBank/DDBJ databases">
        <title>Whole-genome analyses of novel actinobacteria.</title>
        <authorList>
            <person name="Sahin N."/>
            <person name="Gencbay T."/>
        </authorList>
    </citation>
    <scope>NUCLEOTIDE SEQUENCE [LARGE SCALE GENOMIC DNA]</scope>
    <source>
        <strain evidence="2 3">HC44</strain>
    </source>
</reference>